<keyword evidence="5 18" id="KW-1090">Inhibition of host innate immune response by virus</keyword>
<sequence>MRGEYSTIPDIVLDALVLPANLLSNESLSPEEQPEEEQLFQVDTLCYFCKVRLRVCVSASEQAIRSLQVLLFRELQFLCPTCARNHSHHGRSR</sequence>
<keyword evidence="9 18" id="KW-0862">Zinc</keyword>
<feature type="zinc finger region" evidence="18">
    <location>
        <begin position="46"/>
        <end position="82"/>
    </location>
</feature>
<keyword evidence="17 18" id="KW-1078">G1/S host cell cycle checkpoint dysregulation by virus</keyword>
<dbReference type="GO" id="GO:0008270">
    <property type="term" value="F:zinc ion binding"/>
    <property type="evidence" value="ECO:0007669"/>
    <property type="project" value="UniProtKB-KW"/>
</dbReference>
<keyword evidence="2 18" id="KW-0244">Early protein</keyword>
<comment type="domain">
    <text evidence="18">The E7 terminal domain is an intrinsically disordered domain, whose flexibility and conformational transitions confer target adaptability to the oncoprotein. It allows adaptation to a variety of protein targets and exposes the PEST degradation sequence that regulates its turnover in the cell.</text>
</comment>
<comment type="subunit">
    <text evidence="18">Homodimer. Homooligomer. Interacts with host RB1; this interaction induces dissociation of RB1-E2F1 complex thereby disrupting RB1 activity. Interacts with host EP300; this interaction represses EP300 transcriptional activity. Interacts with protein E2; this interaction inhibits E7 oncogenic activity. Interacts with host TMEM173/STING; this interaction impairs the ability of TMEM173/STING to sense cytosolic DNA and promote the production of type I interferon (IFN-alpha and IFN-beta).</text>
</comment>
<dbReference type="GO" id="GO:0039645">
    <property type="term" value="P:symbiont-mediated perturbation of host cell cycle G1/S transition checkpoint"/>
    <property type="evidence" value="ECO:0007669"/>
    <property type="project" value="UniProtKB-UniRule"/>
</dbReference>
<keyword evidence="1 18" id="KW-1121">Modulation of host cell cycle by virus</keyword>
<keyword evidence="11 18" id="KW-0238">DNA-binding</keyword>
<evidence type="ECO:0000256" key="8">
    <source>
        <dbReference type="ARBA" id="ARBA00022830"/>
    </source>
</evidence>
<comment type="function">
    <text evidence="19">E7 protein has both transforming and trans-activating activities.</text>
</comment>
<evidence type="ECO:0000256" key="12">
    <source>
        <dbReference type="ARBA" id="ARBA00023159"/>
    </source>
</evidence>
<dbReference type="GO" id="GO:0042025">
    <property type="term" value="C:host cell nucleus"/>
    <property type="evidence" value="ECO:0007669"/>
    <property type="project" value="UniProtKB-SubCell"/>
</dbReference>
<evidence type="ECO:0000256" key="16">
    <source>
        <dbReference type="ARBA" id="ARBA00023280"/>
    </source>
</evidence>
<evidence type="ECO:0000256" key="3">
    <source>
        <dbReference type="ARBA" id="ARBA00022562"/>
    </source>
</evidence>
<dbReference type="GO" id="GO:0039502">
    <property type="term" value="P:symbiont-mediated suppression of host type I interferon-mediated signaling pathway"/>
    <property type="evidence" value="ECO:0007669"/>
    <property type="project" value="UniProtKB-UniRule"/>
</dbReference>
<comment type="subcellular location">
    <subcellularLocation>
        <location evidence="18">Host cytoplasm</location>
    </subcellularLocation>
    <subcellularLocation>
        <location evidence="18">Host nucleus</location>
    </subcellularLocation>
    <text evidence="18">Predominantly found in the host nucleus.</text>
</comment>
<keyword evidence="15" id="KW-0922">Interferon antiviral system evasion</keyword>
<evidence type="ECO:0000256" key="14">
    <source>
        <dbReference type="ARBA" id="ARBA00023200"/>
    </source>
</evidence>
<keyword evidence="12 18" id="KW-0010">Activator</keyword>
<organism evidence="20">
    <name type="scientific">Gammapapillomavirus 12</name>
    <dbReference type="NCBI Taxonomy" id="1513257"/>
    <lineage>
        <taxon>Viruses</taxon>
        <taxon>Monodnaviria</taxon>
        <taxon>Shotokuvirae</taxon>
        <taxon>Cossaviricota</taxon>
        <taxon>Papovaviricetes</taxon>
        <taxon>Zurhausenvirales</taxon>
        <taxon>Papillomaviridae</taxon>
        <taxon>Firstpapillomavirinae</taxon>
        <taxon>Gammapapillomavirus</taxon>
    </lineage>
</organism>
<dbReference type="EMBL" id="MF588771">
    <property type="protein sequence ID" value="ATQ38678.1"/>
    <property type="molecule type" value="Genomic_DNA"/>
</dbReference>
<keyword evidence="6 18" id="KW-0479">Metal-binding</keyword>
<evidence type="ECO:0000256" key="1">
    <source>
        <dbReference type="ARBA" id="ARBA00022504"/>
    </source>
</evidence>
<evidence type="ECO:0000256" key="17">
    <source>
        <dbReference type="ARBA" id="ARBA00023309"/>
    </source>
</evidence>
<dbReference type="GO" id="GO:0030430">
    <property type="term" value="C:host cell cytoplasm"/>
    <property type="evidence" value="ECO:0007669"/>
    <property type="project" value="UniProtKB-SubCell"/>
</dbReference>
<dbReference type="GO" id="GO:0052170">
    <property type="term" value="P:symbiont-mediated suppression of host innate immune response"/>
    <property type="evidence" value="ECO:0007669"/>
    <property type="project" value="UniProtKB-KW"/>
</dbReference>
<dbReference type="HAMAP" id="MF_04004">
    <property type="entry name" value="PPV_E7"/>
    <property type="match status" value="1"/>
</dbReference>
<keyword evidence="14 18" id="KW-1035">Host cytoplasm</keyword>
<keyword evidence="8 18" id="KW-1114">Inhibition of host interferon signaling pathway by virus</keyword>
<evidence type="ECO:0000256" key="4">
    <source>
        <dbReference type="ARBA" id="ARBA00022581"/>
    </source>
</evidence>
<comment type="similarity">
    <text evidence="18 19">Belongs to the papillomaviridae E7 protein family.</text>
</comment>
<dbReference type="Gene3D" id="3.30.160.330">
    <property type="match status" value="1"/>
</dbReference>
<feature type="short sequence motif" description="Nuclear export signal" evidence="18">
    <location>
        <begin position="64"/>
        <end position="72"/>
    </location>
</feature>
<comment type="function">
    <text evidence="18">Plays a role in viral genome replication by driving entry of quiescent cells into the cell cycle. Stimulation of progression from G1 to S phase allows the virus to efficiently use the cellular DNA replicating machinery to achieve viral genome replication. E7 protein has both transforming and trans-activating activities. Induces the disassembly of the E2F1 transcription factor from RB1, with subsequent transcriptional activation of E2F1-regulated S-phase genes. Interferes with host histone deacetylation mediated by HDAC1 and HDAC2, leading to transcription activation. Plays also a role in the inhibition of both antiviral and antiproliferative functions of host interferon alpha. Interaction with host TMEM173/STING impairs the ability of TMEM173/STING to sense cytosolic DNA and promote the production of type I interferon (IFN-alpha and IFN-beta).</text>
</comment>
<keyword evidence="3 18" id="KW-1048">Host nucleus</keyword>
<comment type="caution">
    <text evidence="18">Lacks conserved residue(s) required for the propagation of feature annotation.</text>
</comment>
<keyword evidence="4 18" id="KW-0945">Host-virus interaction</keyword>
<protein>
    <recommendedName>
        <fullName evidence="18 19">Protein E7</fullName>
    </recommendedName>
</protein>
<keyword evidence="16 18" id="KW-0899">Viral immunoevasion</keyword>
<gene>
    <name evidence="18 20" type="primary">E7</name>
</gene>
<name>A0A2D2AMI6_9PAPI</name>
<reference evidence="20" key="1">
    <citation type="journal article" date="2018" name="MSphere">
        <title>Metagenomic Discovery of 83 New Human Papillomavirus Types in Patients with Immunodeficiency.</title>
        <authorList>
            <person name="Pastrana D.V."/>
            <person name="Peretti A."/>
            <person name="Welch N.L."/>
            <person name="Borgogna C."/>
            <person name="Olivero C."/>
            <person name="Badolato R."/>
            <person name="Notarangelo L.D."/>
            <person name="Gariglio M."/>
            <person name="FitzGerald P.C."/>
            <person name="McIntosh C.E."/>
            <person name="Reeves J."/>
            <person name="Starrett G.J."/>
            <person name="Bliskovsky V."/>
            <person name="Velez D."/>
            <person name="Brownell I."/>
            <person name="Yarchoan R."/>
            <person name="Wyvill K.M."/>
            <person name="Uldrick T.S."/>
            <person name="Maldarelli F."/>
            <person name="Lisco A."/>
            <person name="Sereti I."/>
            <person name="Gonzalez C.M."/>
            <person name="Androphy E.J."/>
            <person name="McBride A.A."/>
            <person name="Van Doorslaer K."/>
            <person name="Garcia F."/>
            <person name="Dvoretzky I."/>
            <person name="Liu J.S."/>
            <person name="Han J."/>
            <person name="Murphy P.M."/>
            <person name="McDermott D.H."/>
            <person name="Buck C.B."/>
        </authorList>
    </citation>
    <scope>NUCLEOTIDE SEQUENCE</scope>
    <source>
        <strain evidence="20">IGamma12_w34c19b</strain>
    </source>
</reference>
<comment type="PTM">
    <text evidence="18">Highly phosphorylated.</text>
</comment>
<evidence type="ECO:0000256" key="2">
    <source>
        <dbReference type="ARBA" id="ARBA00022518"/>
    </source>
</evidence>
<dbReference type="GO" id="GO:0006351">
    <property type="term" value="P:DNA-templated transcription"/>
    <property type="evidence" value="ECO:0007669"/>
    <property type="project" value="UniProtKB-UniRule"/>
</dbReference>
<evidence type="ECO:0000256" key="6">
    <source>
        <dbReference type="ARBA" id="ARBA00022723"/>
    </source>
</evidence>
<accession>A0A2D2AMI6</accession>
<evidence type="ECO:0000256" key="19">
    <source>
        <dbReference type="PIRNR" id="PIRNR003407"/>
    </source>
</evidence>
<evidence type="ECO:0000256" key="7">
    <source>
        <dbReference type="ARBA" id="ARBA00022771"/>
    </source>
</evidence>
<evidence type="ECO:0000256" key="5">
    <source>
        <dbReference type="ARBA" id="ARBA00022632"/>
    </source>
</evidence>
<evidence type="ECO:0000256" key="15">
    <source>
        <dbReference type="ARBA" id="ARBA00023258"/>
    </source>
</evidence>
<dbReference type="GO" id="GO:0003677">
    <property type="term" value="F:DNA binding"/>
    <property type="evidence" value="ECO:0007669"/>
    <property type="project" value="UniProtKB-UniRule"/>
</dbReference>
<dbReference type="GO" id="GO:0019904">
    <property type="term" value="F:protein domain specific binding"/>
    <property type="evidence" value="ECO:0007669"/>
    <property type="project" value="UniProtKB-UniRule"/>
</dbReference>
<dbReference type="Pfam" id="PF00527">
    <property type="entry name" value="E7"/>
    <property type="match status" value="1"/>
</dbReference>
<proteinExistence type="inferred from homology"/>
<keyword evidence="7 18" id="KW-0863">Zinc-finger</keyword>
<dbReference type="SUPFAM" id="SSF161234">
    <property type="entry name" value="E7 C-terminal domain-like"/>
    <property type="match status" value="1"/>
</dbReference>
<evidence type="ECO:0000313" key="20">
    <source>
        <dbReference type="EMBL" id="ATQ38678.1"/>
    </source>
</evidence>
<evidence type="ECO:0000256" key="9">
    <source>
        <dbReference type="ARBA" id="ARBA00022833"/>
    </source>
</evidence>
<keyword evidence="10 18" id="KW-0805">Transcription regulation</keyword>
<dbReference type="PIRSF" id="PIRSF003407">
    <property type="entry name" value="Papvi_E7"/>
    <property type="match status" value="1"/>
</dbReference>
<evidence type="ECO:0000256" key="10">
    <source>
        <dbReference type="ARBA" id="ARBA00023015"/>
    </source>
</evidence>
<evidence type="ECO:0000256" key="13">
    <source>
        <dbReference type="ARBA" id="ARBA00023163"/>
    </source>
</evidence>
<dbReference type="GO" id="GO:0003700">
    <property type="term" value="F:DNA-binding transcription factor activity"/>
    <property type="evidence" value="ECO:0007669"/>
    <property type="project" value="UniProtKB-UniRule"/>
</dbReference>
<evidence type="ECO:0000256" key="18">
    <source>
        <dbReference type="HAMAP-Rule" id="MF_04004"/>
    </source>
</evidence>
<evidence type="ECO:0000256" key="11">
    <source>
        <dbReference type="ARBA" id="ARBA00023125"/>
    </source>
</evidence>
<keyword evidence="13 18" id="KW-0804">Transcription</keyword>
<dbReference type="InterPro" id="IPR000148">
    <property type="entry name" value="Papilloma_E7"/>
</dbReference>